<reference evidence="2" key="1">
    <citation type="submission" date="2019-09" db="EMBL/GenBank/DDBJ databases">
        <title>Bird 10,000 Genomes (B10K) Project - Family phase.</title>
        <authorList>
            <person name="Zhang G."/>
        </authorList>
    </citation>
    <scope>NUCLEOTIDE SEQUENCE</scope>
    <source>
        <strain evidence="2">B10K-DU-001-30</strain>
        <tissue evidence="2">Muscle</tissue>
    </source>
</reference>
<dbReference type="SUPFAM" id="SSF46785">
    <property type="entry name" value="Winged helix' DNA-binding domain"/>
    <property type="match status" value="1"/>
</dbReference>
<dbReference type="GO" id="GO:0002376">
    <property type="term" value="P:immune system process"/>
    <property type="evidence" value="ECO:0007669"/>
    <property type="project" value="TreeGrafter"/>
</dbReference>
<evidence type="ECO:0000313" key="2">
    <source>
        <dbReference type="EMBL" id="NXP81281.1"/>
    </source>
</evidence>
<dbReference type="GO" id="GO:0000978">
    <property type="term" value="F:RNA polymerase II cis-regulatory region sequence-specific DNA binding"/>
    <property type="evidence" value="ECO:0007669"/>
    <property type="project" value="TreeGrafter"/>
</dbReference>
<feature type="domain" description="IRF tryptophan pentad repeat" evidence="1">
    <location>
        <begin position="7"/>
        <end position="113"/>
    </location>
</feature>
<proteinExistence type="predicted"/>
<protein>
    <submittedName>
        <fullName evidence="2">IRF3 factor</fullName>
    </submittedName>
</protein>
<dbReference type="InterPro" id="IPR001346">
    <property type="entry name" value="Interferon_reg_fact_DNA-bd_dom"/>
</dbReference>
<accession>A0A852CP94</accession>
<dbReference type="Gene3D" id="1.10.10.10">
    <property type="entry name" value="Winged helix-like DNA-binding domain superfamily/Winged helix DNA-binding domain"/>
    <property type="match status" value="1"/>
</dbReference>
<evidence type="ECO:0000259" key="1">
    <source>
        <dbReference type="PROSITE" id="PS51507"/>
    </source>
</evidence>
<organism evidence="2 3">
    <name type="scientific">Ramphastos sulfuratus</name>
    <dbReference type="NCBI Taxonomy" id="322582"/>
    <lineage>
        <taxon>Eukaryota</taxon>
        <taxon>Metazoa</taxon>
        <taxon>Chordata</taxon>
        <taxon>Craniata</taxon>
        <taxon>Vertebrata</taxon>
        <taxon>Euteleostomi</taxon>
        <taxon>Archelosauria</taxon>
        <taxon>Archosauria</taxon>
        <taxon>Dinosauria</taxon>
        <taxon>Saurischia</taxon>
        <taxon>Theropoda</taxon>
        <taxon>Coelurosauria</taxon>
        <taxon>Aves</taxon>
        <taxon>Neognathae</taxon>
        <taxon>Neoaves</taxon>
        <taxon>Telluraves</taxon>
        <taxon>Coraciimorphae</taxon>
        <taxon>Piciformes</taxon>
        <taxon>Ramphastidae</taxon>
        <taxon>Ramphastos</taxon>
    </lineage>
</organism>
<keyword evidence="3" id="KW-1185">Reference proteome</keyword>
<evidence type="ECO:0000313" key="3">
    <source>
        <dbReference type="Proteomes" id="UP000611227"/>
    </source>
</evidence>
<dbReference type="Proteomes" id="UP000611227">
    <property type="component" value="Unassembled WGS sequence"/>
</dbReference>
<dbReference type="GO" id="GO:0000981">
    <property type="term" value="F:DNA-binding transcription factor activity, RNA polymerase II-specific"/>
    <property type="evidence" value="ECO:0007669"/>
    <property type="project" value="TreeGrafter"/>
</dbReference>
<dbReference type="InterPro" id="IPR036390">
    <property type="entry name" value="WH_DNA-bd_sf"/>
</dbReference>
<dbReference type="PANTHER" id="PTHR11949:SF2">
    <property type="entry name" value="INTERFERON REGULATORY FACTOR 7"/>
    <property type="match status" value="1"/>
</dbReference>
<dbReference type="GO" id="GO:0005634">
    <property type="term" value="C:nucleus"/>
    <property type="evidence" value="ECO:0007669"/>
    <property type="project" value="TreeGrafter"/>
</dbReference>
<dbReference type="PROSITE" id="PS51507">
    <property type="entry name" value="IRF_2"/>
    <property type="match status" value="1"/>
</dbReference>
<comment type="caution">
    <text evidence="2">The sequence shown here is derived from an EMBL/GenBank/DDBJ whole genome shotgun (WGS) entry which is preliminary data.</text>
</comment>
<feature type="non-terminal residue" evidence="2">
    <location>
        <position position="1"/>
    </location>
</feature>
<dbReference type="PANTHER" id="PTHR11949">
    <property type="entry name" value="INTERFERON REGULATORY FACTOR"/>
    <property type="match status" value="1"/>
</dbReference>
<dbReference type="AlphaFoldDB" id="A0A852CP94"/>
<dbReference type="SMART" id="SM00348">
    <property type="entry name" value="IRF"/>
    <property type="match status" value="1"/>
</dbReference>
<sequence>ARREAQKLRFGPWLLAAIESQKYPGLRWVDASRRRFRVPWKHNARKDVTSSDLEVFKVGWQQRLLLNSSERVGRGLGRELGWKTNFRCALRSTGMFVRLEDNSRCADDPHKVF</sequence>
<dbReference type="Pfam" id="PF00605">
    <property type="entry name" value="IRF"/>
    <property type="match status" value="1"/>
</dbReference>
<dbReference type="EMBL" id="WBNM01039752">
    <property type="protein sequence ID" value="NXP81281.1"/>
    <property type="molecule type" value="Genomic_DNA"/>
</dbReference>
<name>A0A852CP94_9PICI</name>
<gene>
    <name evidence="2" type="primary">Irf3</name>
    <name evidence="2" type="ORF">RAMSUL_R03688</name>
</gene>
<feature type="non-terminal residue" evidence="2">
    <location>
        <position position="113"/>
    </location>
</feature>
<dbReference type="PRINTS" id="PR00267">
    <property type="entry name" value="INTFRNREGFCT"/>
</dbReference>
<dbReference type="InterPro" id="IPR036388">
    <property type="entry name" value="WH-like_DNA-bd_sf"/>
</dbReference>